<dbReference type="Proteomes" id="UP000595437">
    <property type="component" value="Chromosome 5"/>
</dbReference>
<reference evidence="2" key="1">
    <citation type="submission" date="2021-01" db="EMBL/GenBank/DDBJ databases">
        <title>Caligus Genome Assembly.</title>
        <authorList>
            <person name="Gallardo-Escarate C."/>
        </authorList>
    </citation>
    <scope>NUCLEOTIDE SEQUENCE [LARGE SCALE GENOMIC DNA]</scope>
</reference>
<keyword evidence="2" id="KW-1185">Reference proteome</keyword>
<gene>
    <name evidence="1" type="ORF">FKW44_008587</name>
</gene>
<evidence type="ECO:0000313" key="1">
    <source>
        <dbReference type="EMBL" id="QQP55420.1"/>
    </source>
</evidence>
<dbReference type="OrthoDB" id="6500857at2759"/>
<protein>
    <submittedName>
        <fullName evidence="1">LOC101234561</fullName>
    </submittedName>
</protein>
<name>A0A7T8KGG4_CALRO</name>
<organism evidence="1 2">
    <name type="scientific">Caligus rogercresseyi</name>
    <name type="common">Sea louse</name>
    <dbReference type="NCBI Taxonomy" id="217165"/>
    <lineage>
        <taxon>Eukaryota</taxon>
        <taxon>Metazoa</taxon>
        <taxon>Ecdysozoa</taxon>
        <taxon>Arthropoda</taxon>
        <taxon>Crustacea</taxon>
        <taxon>Multicrustacea</taxon>
        <taxon>Hexanauplia</taxon>
        <taxon>Copepoda</taxon>
        <taxon>Siphonostomatoida</taxon>
        <taxon>Caligidae</taxon>
        <taxon>Caligus</taxon>
    </lineage>
</organism>
<accession>A0A7T8KGG4</accession>
<proteinExistence type="predicted"/>
<evidence type="ECO:0000313" key="2">
    <source>
        <dbReference type="Proteomes" id="UP000595437"/>
    </source>
</evidence>
<dbReference type="EMBL" id="CP045894">
    <property type="protein sequence ID" value="QQP55420.1"/>
    <property type="molecule type" value="Genomic_DNA"/>
</dbReference>
<feature type="non-terminal residue" evidence="1">
    <location>
        <position position="1"/>
    </location>
</feature>
<sequence length="175" mass="20503">HKLTERVLYPRTLEKMNVKLTNSLFHESTIAALRHYGSEEDKKDWMVTAIFLEVIWTWWMIINTRSPQIGFHKRNPWKRAITSNSSQLEYLRDFTSWLNEWEAAGDKASSLTRDTFLAAKQTSKGLCELAEDLLEETDVNYVLLSHINSDCIEARFGLYKRRSCANIWIQKNAFV</sequence>
<dbReference type="AlphaFoldDB" id="A0A7T8KGG4"/>